<dbReference type="InterPro" id="IPR055396">
    <property type="entry name" value="DUF7088"/>
</dbReference>
<reference evidence="5" key="1">
    <citation type="submission" date="2018-05" db="EMBL/GenBank/DDBJ databases">
        <authorList>
            <person name="Lanie J.A."/>
            <person name="Ng W.-L."/>
            <person name="Kazmierczak K.M."/>
            <person name="Andrzejewski T.M."/>
            <person name="Davidsen T.M."/>
            <person name="Wayne K.J."/>
            <person name="Tettelin H."/>
            <person name="Glass J.I."/>
            <person name="Rusch D."/>
            <person name="Podicherti R."/>
            <person name="Tsui H.-C.T."/>
            <person name="Winkler M.E."/>
        </authorList>
    </citation>
    <scope>NUCLEOTIDE SEQUENCE</scope>
</reference>
<feature type="transmembrane region" description="Helical" evidence="2">
    <location>
        <begin position="134"/>
        <end position="155"/>
    </location>
</feature>
<feature type="transmembrane region" description="Helical" evidence="2">
    <location>
        <begin position="106"/>
        <end position="128"/>
    </location>
</feature>
<feature type="domain" description="DUF7088" evidence="4">
    <location>
        <begin position="169"/>
        <end position="249"/>
    </location>
</feature>
<keyword evidence="2" id="KW-0472">Membrane</keyword>
<dbReference type="Pfam" id="PF23357">
    <property type="entry name" value="DUF7088"/>
    <property type="match status" value="1"/>
</dbReference>
<keyword evidence="2" id="KW-1133">Transmembrane helix</keyword>
<evidence type="ECO:0000313" key="5">
    <source>
        <dbReference type="EMBL" id="SUZ51229.1"/>
    </source>
</evidence>
<evidence type="ECO:0000259" key="4">
    <source>
        <dbReference type="Pfam" id="PF23357"/>
    </source>
</evidence>
<feature type="domain" description="ABC-type uncharacterised transport system" evidence="3">
    <location>
        <begin position="295"/>
        <end position="568"/>
    </location>
</feature>
<feature type="transmembrane region" description="Helical" evidence="2">
    <location>
        <begin position="72"/>
        <end position="94"/>
    </location>
</feature>
<proteinExistence type="predicted"/>
<dbReference type="InterPro" id="IPR019196">
    <property type="entry name" value="ABC_transp_unknown"/>
</dbReference>
<dbReference type="EMBL" id="UINC01000212">
    <property type="protein sequence ID" value="SUZ51229.1"/>
    <property type="molecule type" value="Genomic_DNA"/>
</dbReference>
<keyword evidence="2" id="KW-0812">Transmembrane</keyword>
<gene>
    <name evidence="5" type="ORF">METZ01_LOCUS4083</name>
</gene>
<feature type="region of interest" description="Disordered" evidence="1">
    <location>
        <begin position="1"/>
        <end position="49"/>
    </location>
</feature>
<protein>
    <submittedName>
        <fullName evidence="5">Uncharacterized protein</fullName>
    </submittedName>
</protein>
<evidence type="ECO:0000256" key="1">
    <source>
        <dbReference type="SAM" id="MobiDB-lite"/>
    </source>
</evidence>
<evidence type="ECO:0000256" key="2">
    <source>
        <dbReference type="SAM" id="Phobius"/>
    </source>
</evidence>
<name>A0A381N9V1_9ZZZZ</name>
<organism evidence="5">
    <name type="scientific">marine metagenome</name>
    <dbReference type="NCBI Taxonomy" id="408172"/>
    <lineage>
        <taxon>unclassified sequences</taxon>
        <taxon>metagenomes</taxon>
        <taxon>ecological metagenomes</taxon>
    </lineage>
</organism>
<dbReference type="Pfam" id="PF09822">
    <property type="entry name" value="ABC_transp_aux"/>
    <property type="match status" value="1"/>
</dbReference>
<accession>A0A381N9V1</accession>
<sequence length="626" mass="68329">MTTPSNEEAGGEEQEDQRPRDWRRRRRSERQTPDAIATQAAAPRPQVEASDEELSQPLINFLEPALGQIATYSGPLIFAGIIGLATGIVVVAFISSMRLYGYVDIVIGALLLGGVGAVLFSNVLAAFVSRTGRYGANTLILVGAFTGIVVVANVVSFENSSRMDVTATNQFSLGNRTKDVLSNLSEDVRATAFYKDERETDSPELALRRNKVLDTLEEFDSRTSKFTYRVVDPDLKPEIVSKFFGARPTGFVTEIVVVEGMDSERFDVLQPTDASFTQLEQDLVTSTLVATGSEKKLIYFLTGHGERNINSGASDGYAAVRSGLEGDNYRVEELNWGPTAVDVEVPTDAALLVIAGPTSSLPEAHQTALDQYLEGVRLDGSPRREHGRMIFLAEPDSPVSFRNFFADWGLLISTGYIRDVGSSVPGLPQTLNLQRFPDSDDPNNPALDIISPKGEPLRNVSMPGATSINLMPHDLILGILPLAETSTNSYLITDPDRTVPITDAGVDSDRRGPFLPAILVRSVGQMGSQPPTSQPDPSEISDIIVFGDSDFLSNSSYNQGSGSDLFLNSANFLVGDFSLVSIRPKVFAFREFNLDANEYDFVRFSSWLFLPGLMGLMAALVWWVRR</sequence>
<evidence type="ECO:0000259" key="3">
    <source>
        <dbReference type="Pfam" id="PF09822"/>
    </source>
</evidence>
<dbReference type="AlphaFoldDB" id="A0A381N9V1"/>
<feature type="transmembrane region" description="Helical" evidence="2">
    <location>
        <begin position="604"/>
        <end position="624"/>
    </location>
</feature>